<evidence type="ECO:0000259" key="7">
    <source>
        <dbReference type="Pfam" id="PF04106"/>
    </source>
</evidence>
<feature type="domain" description="Autophagy protein ATG5 UblB" evidence="7">
    <location>
        <begin position="217"/>
        <end position="328"/>
    </location>
</feature>
<organism evidence="10 11">
    <name type="scientific">Sphaerulina musiva (strain SO2202)</name>
    <name type="common">Poplar stem canker fungus</name>
    <name type="synonym">Septoria musiva</name>
    <dbReference type="NCBI Taxonomy" id="692275"/>
    <lineage>
        <taxon>Eukaryota</taxon>
        <taxon>Fungi</taxon>
        <taxon>Dikarya</taxon>
        <taxon>Ascomycota</taxon>
        <taxon>Pezizomycotina</taxon>
        <taxon>Dothideomycetes</taxon>
        <taxon>Dothideomycetidae</taxon>
        <taxon>Mycosphaerellales</taxon>
        <taxon>Mycosphaerellaceae</taxon>
        <taxon>Sphaerulina</taxon>
    </lineage>
</organism>
<evidence type="ECO:0000313" key="10">
    <source>
        <dbReference type="EMBL" id="EMF09877.1"/>
    </source>
</evidence>
<keyword evidence="6" id="KW-0813">Transport</keyword>
<dbReference type="Gene3D" id="3.10.20.620">
    <property type="match status" value="1"/>
</dbReference>
<evidence type="ECO:0000256" key="4">
    <source>
        <dbReference type="ARBA" id="ARBA00022843"/>
    </source>
</evidence>
<feature type="domain" description="Autophagy protein ATG5 alpha-helical bundle region" evidence="8">
    <location>
        <begin position="153"/>
        <end position="209"/>
    </location>
</feature>
<dbReference type="GO" id="GO:0006995">
    <property type="term" value="P:cellular response to nitrogen starvation"/>
    <property type="evidence" value="ECO:0007669"/>
    <property type="project" value="TreeGrafter"/>
</dbReference>
<dbReference type="Proteomes" id="UP000016931">
    <property type="component" value="Unassembled WGS sequence"/>
</dbReference>
<dbReference type="FunFam" id="3.10.20.620:FF:000004">
    <property type="entry name" value="Autophagy protein 5"/>
    <property type="match status" value="1"/>
</dbReference>
<dbReference type="InterPro" id="IPR048939">
    <property type="entry name" value="ATG5_UblA"/>
</dbReference>
<dbReference type="GO" id="GO:0019776">
    <property type="term" value="F:Atg8-family ligase activity"/>
    <property type="evidence" value="ECO:0007669"/>
    <property type="project" value="TreeGrafter"/>
</dbReference>
<dbReference type="InterPro" id="IPR042526">
    <property type="entry name" value="Atg5_HR"/>
</dbReference>
<evidence type="ECO:0000313" key="11">
    <source>
        <dbReference type="Proteomes" id="UP000016931"/>
    </source>
</evidence>
<keyword evidence="3 6" id="KW-1017">Isopeptide bond</keyword>
<name>M3CBS8_SPHMS</name>
<dbReference type="RefSeq" id="XP_016757998.1">
    <property type="nucleotide sequence ID" value="XM_016910535.1"/>
</dbReference>
<comment type="function">
    <text evidence="6">Involved in cytoplasm to vacuole transport (Cvt) and autophagic vesicle formation.</text>
</comment>
<evidence type="ECO:0000256" key="1">
    <source>
        <dbReference type="ARBA" id="ARBA00004623"/>
    </source>
</evidence>
<dbReference type="InterPro" id="IPR042527">
    <property type="entry name" value="Atg5_UblA_dom_sf"/>
</dbReference>
<keyword evidence="5 6" id="KW-0072">Autophagy</keyword>
<evidence type="ECO:0000256" key="3">
    <source>
        <dbReference type="ARBA" id="ARBA00022499"/>
    </source>
</evidence>
<dbReference type="PANTHER" id="PTHR13040:SF2">
    <property type="entry name" value="AUTOPHAGY PROTEIN 5"/>
    <property type="match status" value="1"/>
</dbReference>
<dbReference type="eggNOG" id="KOG2976">
    <property type="taxonomic scope" value="Eukaryota"/>
</dbReference>
<sequence>MPASASTIAALQSKIWAGSIALEIRLAASDCRTYDQSEPYLVQYPRLSYLGFLLPRLHAFFASSLITPEIPAHNAWISFEGVPMKWHYPLGLLYDLFSGSEPFDLDPPGLPNPEESSILPSSGAAVSTIPWKLVIHYSDFPDEQLIQLDEEGRTMRDTYVNAVKEADFVRNGSARTVMSLSKDDSENLWRAVQNHDKALFNSINNKLLSPPGLELRHVPLKVYLPTSATILKGRSIGAAEAIEEEETETATAGHLRVVQALIPILQSSKQPQTLGTALNSVLPTIFPSRRNPIYARPVLHGASVPLAARLDELGKAAAYTDGFLHFAVVMHG</sequence>
<evidence type="ECO:0000259" key="9">
    <source>
        <dbReference type="Pfam" id="PF20638"/>
    </source>
</evidence>
<dbReference type="InterPro" id="IPR048318">
    <property type="entry name" value="ATG5_UblB"/>
</dbReference>
<dbReference type="GO" id="GO:0034727">
    <property type="term" value="P:piecemeal microautophagy of the nucleus"/>
    <property type="evidence" value="ECO:0007669"/>
    <property type="project" value="TreeGrafter"/>
</dbReference>
<dbReference type="Gene3D" id="1.10.246.190">
    <property type="entry name" value="Autophagy protein Apg5, helix rich domain"/>
    <property type="match status" value="1"/>
</dbReference>
<evidence type="ECO:0000256" key="6">
    <source>
        <dbReference type="RuleBase" id="RU361202"/>
    </source>
</evidence>
<dbReference type="InterPro" id="IPR007239">
    <property type="entry name" value="Atg5"/>
</dbReference>
<dbReference type="STRING" id="692275.M3CBS8"/>
<dbReference type="Pfam" id="PF20637">
    <property type="entry name" value="ATG5_HBR"/>
    <property type="match status" value="1"/>
</dbReference>
<dbReference type="Pfam" id="PF20638">
    <property type="entry name" value="ATG5_UblA"/>
    <property type="match status" value="1"/>
</dbReference>
<dbReference type="GO" id="GO:0061908">
    <property type="term" value="C:phagophore"/>
    <property type="evidence" value="ECO:0007669"/>
    <property type="project" value="TreeGrafter"/>
</dbReference>
<dbReference type="AlphaFoldDB" id="M3CBS8"/>
<accession>M3CBS8</accession>
<dbReference type="HOGENOM" id="CLU_051894_2_0_1"/>
<comment type="subunit">
    <text evidence="6">Conjugated with ATG12.</text>
</comment>
<dbReference type="Gene3D" id="3.10.20.90">
    <property type="entry name" value="Phosphatidylinositol 3-kinase Catalytic Subunit, Chain A, domain 1"/>
    <property type="match status" value="1"/>
</dbReference>
<keyword evidence="4 6" id="KW-0832">Ubl conjugation</keyword>
<dbReference type="GO" id="GO:0044233">
    <property type="term" value="C:mitochondria-associated endoplasmic reticulum membrane contact site"/>
    <property type="evidence" value="ECO:0007669"/>
    <property type="project" value="TreeGrafter"/>
</dbReference>
<evidence type="ECO:0000259" key="8">
    <source>
        <dbReference type="Pfam" id="PF20637"/>
    </source>
</evidence>
<feature type="domain" description="Autophagy protein ATG5 UblA" evidence="9">
    <location>
        <begin position="15"/>
        <end position="137"/>
    </location>
</feature>
<evidence type="ECO:0000256" key="2">
    <source>
        <dbReference type="ARBA" id="ARBA00006910"/>
    </source>
</evidence>
<keyword evidence="6" id="KW-0472">Membrane</keyword>
<dbReference type="InterPro" id="IPR048940">
    <property type="entry name" value="ATG5_HBR"/>
</dbReference>
<dbReference type="PANTHER" id="PTHR13040">
    <property type="entry name" value="AUTOPHAGY PROTEIN 5"/>
    <property type="match status" value="1"/>
</dbReference>
<proteinExistence type="inferred from homology"/>
<dbReference type="GeneID" id="27907672"/>
<comment type="similarity">
    <text evidence="2 6">Belongs to the ATG5 family.</text>
</comment>
<dbReference type="GO" id="GO:0034274">
    <property type="term" value="C:Atg12-Atg5-Atg16 complex"/>
    <property type="evidence" value="ECO:0007669"/>
    <property type="project" value="TreeGrafter"/>
</dbReference>
<dbReference type="Pfam" id="PF04106">
    <property type="entry name" value="ATG5_UblB"/>
    <property type="match status" value="1"/>
</dbReference>
<reference evidence="10 11" key="1">
    <citation type="journal article" date="2012" name="PLoS Pathog.">
        <title>Diverse lifestyles and strategies of plant pathogenesis encoded in the genomes of eighteen Dothideomycetes fungi.</title>
        <authorList>
            <person name="Ohm R.A."/>
            <person name="Feau N."/>
            <person name="Henrissat B."/>
            <person name="Schoch C.L."/>
            <person name="Horwitz B.A."/>
            <person name="Barry K.W."/>
            <person name="Condon B.J."/>
            <person name="Copeland A.C."/>
            <person name="Dhillon B."/>
            <person name="Glaser F."/>
            <person name="Hesse C.N."/>
            <person name="Kosti I."/>
            <person name="LaButti K."/>
            <person name="Lindquist E.A."/>
            <person name="Lucas S."/>
            <person name="Salamov A.A."/>
            <person name="Bradshaw R.E."/>
            <person name="Ciuffetti L."/>
            <person name="Hamelin R.C."/>
            <person name="Kema G.H.J."/>
            <person name="Lawrence C."/>
            <person name="Scott J.A."/>
            <person name="Spatafora J.W."/>
            <person name="Turgeon B.G."/>
            <person name="de Wit P.J.G.M."/>
            <person name="Zhong S."/>
            <person name="Goodwin S.B."/>
            <person name="Grigoriev I.V."/>
        </authorList>
    </citation>
    <scope>NUCLEOTIDE SEQUENCE [LARGE SCALE GENOMIC DNA]</scope>
    <source>
        <strain evidence="10 11">SO2202</strain>
    </source>
</reference>
<gene>
    <name evidence="10" type="ORF">SEPMUDRAFT_90735</name>
</gene>
<dbReference type="OMA" id="SIQKAVW"/>
<dbReference type="GO" id="GO:0034045">
    <property type="term" value="C:phagophore assembly site membrane"/>
    <property type="evidence" value="ECO:0007669"/>
    <property type="project" value="UniProtKB-SubCell"/>
</dbReference>
<evidence type="ECO:0000256" key="5">
    <source>
        <dbReference type="ARBA" id="ARBA00023006"/>
    </source>
</evidence>
<dbReference type="EMBL" id="KB456268">
    <property type="protein sequence ID" value="EMF09877.1"/>
    <property type="molecule type" value="Genomic_DNA"/>
</dbReference>
<dbReference type="GO" id="GO:0000422">
    <property type="term" value="P:autophagy of mitochondrion"/>
    <property type="evidence" value="ECO:0007669"/>
    <property type="project" value="TreeGrafter"/>
</dbReference>
<protein>
    <recommendedName>
        <fullName evidence="6">Autophagy protein 5</fullName>
    </recommendedName>
</protein>
<comment type="subcellular location">
    <subcellularLocation>
        <location evidence="1 6">Preautophagosomal structure membrane</location>
        <topology evidence="1 6">Peripheral membrane protein</topology>
    </subcellularLocation>
</comment>
<dbReference type="OrthoDB" id="272162at2759"/>
<dbReference type="GO" id="GO:0005776">
    <property type="term" value="C:autophagosome"/>
    <property type="evidence" value="ECO:0007669"/>
    <property type="project" value="TreeGrafter"/>
</dbReference>
<keyword evidence="11" id="KW-1185">Reference proteome</keyword>